<dbReference type="KEGG" id="aful:116499546"/>
<dbReference type="PANTHER" id="PTHR12496">
    <property type="entry name" value="CGI-41 METHYLTRANSFERASE"/>
    <property type="match status" value="1"/>
</dbReference>
<gene>
    <name evidence="4" type="primary">RRNAD1</name>
</gene>
<sequence>MTLDFFSRGLWAQLPPAWQEALAAAPPRQLAAALLGAGGVPGGSPGGSAWPLSLLAFVAAARALALPRGGRPGGAPRPPCHSPRLHPLLRRHVKAKKQHEIRRLGKVLQRLSEATGCDRVVDVGSGQGHLSRFLAFGLGLSVTAVEGDGRLAGLAERFDRELLRELAKKRARGAGGGSLPPPRHPKSTPRNPKPPPGSPQNPRCPRHVAGRLDPGAPGEEFLLPPEPGQGPPVRNPLRGEPGGGQRVLLTGLHACGDLSVALLRHFARSPHVAAVTSAACCYMKLSNPVGYPLSSWVSGLRGHELSSRALEAACHALEAFAGRLLLGGGGDSSGMRPHGHRAALQSLGPTAQPSLQHPRVRPGRRALSLGVSDSARQQELLAFRCLALLLAPLVESLILLDRLLYLREQGFQCALLPLFDPRFSPRNLVLVAARAPLEGVLEGCKKYGETLTIDTKIQ</sequence>
<dbReference type="GeneID" id="116499546"/>
<organism evidence="3 4">
    <name type="scientific">Aythya fuligula</name>
    <name type="common">Tufted duck</name>
    <name type="synonym">Anas fuligula</name>
    <dbReference type="NCBI Taxonomy" id="219594"/>
    <lineage>
        <taxon>Eukaryota</taxon>
        <taxon>Metazoa</taxon>
        <taxon>Chordata</taxon>
        <taxon>Craniata</taxon>
        <taxon>Vertebrata</taxon>
        <taxon>Euteleostomi</taxon>
        <taxon>Archelosauria</taxon>
        <taxon>Archosauria</taxon>
        <taxon>Dinosauria</taxon>
        <taxon>Saurischia</taxon>
        <taxon>Theropoda</taxon>
        <taxon>Coelurosauria</taxon>
        <taxon>Aves</taxon>
        <taxon>Neognathae</taxon>
        <taxon>Galloanserae</taxon>
        <taxon>Anseriformes</taxon>
        <taxon>Anatidae</taxon>
        <taxon>Aythyinae</taxon>
        <taxon>Aythya</taxon>
    </lineage>
</organism>
<dbReference type="InterPro" id="IPR020596">
    <property type="entry name" value="rRNA_Ade_Mease_Trfase_CS"/>
</dbReference>
<feature type="domain" description="Methyltransferase" evidence="2">
    <location>
        <begin position="96"/>
        <end position="287"/>
    </location>
</feature>
<dbReference type="CTD" id="51093"/>
<dbReference type="InterPro" id="IPR029063">
    <property type="entry name" value="SAM-dependent_MTases_sf"/>
</dbReference>
<evidence type="ECO:0000313" key="4">
    <source>
        <dbReference type="RefSeq" id="XP_032060191.1"/>
    </source>
</evidence>
<accession>A0A6J3E907</accession>
<dbReference type="InterPro" id="IPR025714">
    <property type="entry name" value="Methyltranfer_dom"/>
</dbReference>
<reference evidence="4" key="1">
    <citation type="submission" date="2025-08" db="UniProtKB">
        <authorList>
            <consortium name="RefSeq"/>
        </authorList>
    </citation>
    <scope>IDENTIFICATION</scope>
    <source>
        <tissue evidence="4">Lung</tissue>
    </source>
</reference>
<feature type="compositionally biased region" description="Low complexity" evidence="1">
    <location>
        <begin position="214"/>
        <end position="223"/>
    </location>
</feature>
<proteinExistence type="predicted"/>
<feature type="region of interest" description="Disordered" evidence="1">
    <location>
        <begin position="169"/>
        <end position="244"/>
    </location>
</feature>
<dbReference type="SUPFAM" id="SSF53335">
    <property type="entry name" value="S-adenosyl-L-methionine-dependent methyltransferases"/>
    <property type="match status" value="1"/>
</dbReference>
<dbReference type="AlphaFoldDB" id="A0A6J3E907"/>
<dbReference type="RefSeq" id="XP_032060191.1">
    <property type="nucleotide sequence ID" value="XM_032204300.1"/>
</dbReference>
<dbReference type="Gene3D" id="3.40.50.150">
    <property type="entry name" value="Vaccinia Virus protein VP39"/>
    <property type="match status" value="1"/>
</dbReference>
<evidence type="ECO:0000256" key="1">
    <source>
        <dbReference type="SAM" id="MobiDB-lite"/>
    </source>
</evidence>
<dbReference type="CDD" id="cd02440">
    <property type="entry name" value="AdoMet_MTases"/>
    <property type="match status" value="1"/>
</dbReference>
<dbReference type="InParanoid" id="A0A6J3E907"/>
<protein>
    <submittedName>
        <fullName evidence="4">Protein RRNAD1</fullName>
    </submittedName>
</protein>
<feature type="compositionally biased region" description="Pro residues" evidence="1">
    <location>
        <begin position="224"/>
        <end position="234"/>
    </location>
</feature>
<evidence type="ECO:0000259" key="2">
    <source>
        <dbReference type="Pfam" id="PF13679"/>
    </source>
</evidence>
<dbReference type="Proteomes" id="UP000504639">
    <property type="component" value="Chromosome 28"/>
</dbReference>
<dbReference type="GO" id="GO:0000179">
    <property type="term" value="F:rRNA (adenine-N6,N6-)-dimethyltransferase activity"/>
    <property type="evidence" value="ECO:0007669"/>
    <property type="project" value="InterPro"/>
</dbReference>
<keyword evidence="3" id="KW-1185">Reference proteome</keyword>
<dbReference type="Pfam" id="PF13679">
    <property type="entry name" value="Methyltransf_32"/>
    <property type="match status" value="1"/>
</dbReference>
<name>A0A6J3E907_AYTFU</name>
<dbReference type="PANTHER" id="PTHR12496:SF2">
    <property type="entry name" value="METHYLTRANSFERASE-LIKE PROTEIN 25B"/>
    <property type="match status" value="1"/>
</dbReference>
<dbReference type="PROSITE" id="PS01131">
    <property type="entry name" value="RRNA_A_DIMETH"/>
    <property type="match status" value="1"/>
</dbReference>
<evidence type="ECO:0000313" key="3">
    <source>
        <dbReference type="Proteomes" id="UP000504639"/>
    </source>
</evidence>
<dbReference type="InterPro" id="IPR052220">
    <property type="entry name" value="METTL25"/>
</dbReference>